<dbReference type="Gene3D" id="3.90.550.10">
    <property type="entry name" value="Spore Coat Polysaccharide Biosynthesis Protein SpsA, Chain A"/>
    <property type="match status" value="1"/>
</dbReference>
<dbReference type="GO" id="GO:0047355">
    <property type="term" value="F:CDP-glycerol glycerophosphotransferase activity"/>
    <property type="evidence" value="ECO:0007669"/>
    <property type="project" value="InterPro"/>
</dbReference>
<feature type="domain" description="Glycosyltransferase 2-like" evidence="7">
    <location>
        <begin position="5"/>
        <end position="89"/>
    </location>
</feature>
<evidence type="ECO:0000256" key="6">
    <source>
        <dbReference type="ARBA" id="ARBA00023136"/>
    </source>
</evidence>
<sequence>MPRFTVVVPVHEARGLLRECMESVLRQRLADIEVIGVDDGSVDGSGRLLDELAAADPRVRAVHLAAPVSAGERRDAGAGQARGEYLLFLEPGLVQLPGALDAIDGRLKAAGDPDVLLFGHLRTPFLGTAEPTRSLDVLRAAGDAVTTAAGRPGLLGVAPVSWNRAVRREFWRDGGLRFGSGERAEAMWALGSLIAAGSVAALATPCVDHRQQRPLPGAHQDRREVVAAYDALLADVAARPGAEDLRGPLYALAVRELLKTYAGARGQRRAYVRAVAAFSRTHRPVGHRAGGGRSGVRGRLLTEGRSLTLAALDRALAARRRLRSRVRALRKSGLRTLFRHYYRLQRLLPLDPRLAVYASYWNRGVSCNPAAVHRKAAELAPHIKGVWVVARAEAADGHAFVLPDTLAYWRLMARARYFVNNVNFPDHLVKRPGQLHLQTHHGTPLKRMGLDQLAYPAAAKGFSFRRFLGRVDRWDWSLSANPHSTETWSRAYPGAVRHLESGYPRNDVYATATAESVAAVRRSLGIAPDRRAILYAPTHREYERGFSGAVDLVRVADTLGPGTLLLVRAHYFYASAGLPEHPGLLDVSAHPRVEELCLAADALVTDYSSVMFDYANLDRPIVVHAPDWEVYRTVRGVCFDLLSGRPGDTPGAVTTSTDELISCLRDGGWDSRANAVLRAAFRERFCAYDDGRAAERVVRTVFLGEPADVLGPVEPVRRAVPPLPGRTGARRVTAAGRPSP</sequence>
<evidence type="ECO:0000313" key="8">
    <source>
        <dbReference type="EMBL" id="WTU42115.1"/>
    </source>
</evidence>
<dbReference type="Pfam" id="PF00535">
    <property type="entry name" value="Glycos_transf_2"/>
    <property type="match status" value="1"/>
</dbReference>
<comment type="similarity">
    <text evidence="2">Belongs to the CDP-glycerol glycerophosphotransferase family.</text>
</comment>
<dbReference type="GO" id="GO:0005886">
    <property type="term" value="C:plasma membrane"/>
    <property type="evidence" value="ECO:0007669"/>
    <property type="project" value="UniProtKB-SubCell"/>
</dbReference>
<dbReference type="PANTHER" id="PTHR37316">
    <property type="entry name" value="TEICHOIC ACID GLYCEROL-PHOSPHATE PRIMASE"/>
    <property type="match status" value="1"/>
</dbReference>
<dbReference type="GO" id="GO:0019350">
    <property type="term" value="P:teichoic acid biosynthetic process"/>
    <property type="evidence" value="ECO:0007669"/>
    <property type="project" value="UniProtKB-KW"/>
</dbReference>
<evidence type="ECO:0000259" key="7">
    <source>
        <dbReference type="Pfam" id="PF00535"/>
    </source>
</evidence>
<comment type="subcellular location">
    <subcellularLocation>
        <location evidence="1">Cell membrane</location>
        <topology evidence="1">Peripheral membrane protein</topology>
    </subcellularLocation>
</comment>
<keyword evidence="4" id="KW-0808">Transferase</keyword>
<dbReference type="InterPro" id="IPR007554">
    <property type="entry name" value="Glycerophosphate_synth"/>
</dbReference>
<evidence type="ECO:0000256" key="2">
    <source>
        <dbReference type="ARBA" id="ARBA00010488"/>
    </source>
</evidence>
<evidence type="ECO:0000256" key="3">
    <source>
        <dbReference type="ARBA" id="ARBA00022475"/>
    </source>
</evidence>
<dbReference type="InterPro" id="IPR043149">
    <property type="entry name" value="TagF_N"/>
</dbReference>
<dbReference type="InterPro" id="IPR043148">
    <property type="entry name" value="TagF_C"/>
</dbReference>
<evidence type="ECO:0000256" key="1">
    <source>
        <dbReference type="ARBA" id="ARBA00004202"/>
    </source>
</evidence>
<dbReference type="InterPro" id="IPR029044">
    <property type="entry name" value="Nucleotide-diphossugar_trans"/>
</dbReference>
<keyword evidence="3" id="KW-1003">Cell membrane</keyword>
<dbReference type="EMBL" id="CP108253">
    <property type="protein sequence ID" value="WTU42115.1"/>
    <property type="molecule type" value="Genomic_DNA"/>
</dbReference>
<keyword evidence="5" id="KW-0777">Teichoic acid biosynthesis</keyword>
<dbReference type="AlphaFoldDB" id="A0AAU2H2G2"/>
<dbReference type="PANTHER" id="PTHR37316:SF3">
    <property type="entry name" value="TEICHOIC ACID GLYCEROL-PHOSPHATE TRANSFERASE"/>
    <property type="match status" value="1"/>
</dbReference>
<dbReference type="Gene3D" id="3.40.50.12580">
    <property type="match status" value="1"/>
</dbReference>
<keyword evidence="6" id="KW-0472">Membrane</keyword>
<reference evidence="8" key="1">
    <citation type="submission" date="2022-10" db="EMBL/GenBank/DDBJ databases">
        <title>The complete genomes of actinobacterial strains from the NBC collection.</title>
        <authorList>
            <person name="Joergensen T.S."/>
            <person name="Alvarez Arevalo M."/>
            <person name="Sterndorff E.B."/>
            <person name="Faurdal D."/>
            <person name="Vuksanovic O."/>
            <person name="Mourched A.-S."/>
            <person name="Charusanti P."/>
            <person name="Shaw S."/>
            <person name="Blin K."/>
            <person name="Weber T."/>
        </authorList>
    </citation>
    <scope>NUCLEOTIDE SEQUENCE</scope>
    <source>
        <strain evidence="8">NBC_00060</strain>
    </source>
</reference>
<evidence type="ECO:0000256" key="5">
    <source>
        <dbReference type="ARBA" id="ARBA00022944"/>
    </source>
</evidence>
<dbReference type="Gene3D" id="3.40.50.11820">
    <property type="match status" value="1"/>
</dbReference>
<dbReference type="Pfam" id="PF04464">
    <property type="entry name" value="Glyphos_transf"/>
    <property type="match status" value="1"/>
</dbReference>
<dbReference type="InterPro" id="IPR051612">
    <property type="entry name" value="Teichoic_Acid_Biosynth"/>
</dbReference>
<protein>
    <submittedName>
        <fullName evidence="8">Bifunctional glycosyltransferase family 2 protein/CDP-glycerol:glycerophosphate glycerophosphotransferase</fullName>
    </submittedName>
</protein>
<dbReference type="CDD" id="cd00761">
    <property type="entry name" value="Glyco_tranf_GTA_type"/>
    <property type="match status" value="1"/>
</dbReference>
<organism evidence="8">
    <name type="scientific">Streptomyces sp. NBC_00060</name>
    <dbReference type="NCBI Taxonomy" id="2975636"/>
    <lineage>
        <taxon>Bacteria</taxon>
        <taxon>Bacillati</taxon>
        <taxon>Actinomycetota</taxon>
        <taxon>Actinomycetes</taxon>
        <taxon>Kitasatosporales</taxon>
        <taxon>Streptomycetaceae</taxon>
        <taxon>Streptomyces</taxon>
    </lineage>
</organism>
<gene>
    <name evidence="8" type="ORF">OHV25_22345</name>
</gene>
<proteinExistence type="inferred from homology"/>
<dbReference type="InterPro" id="IPR001173">
    <property type="entry name" value="Glyco_trans_2-like"/>
</dbReference>
<dbReference type="SUPFAM" id="SSF53756">
    <property type="entry name" value="UDP-Glycosyltransferase/glycogen phosphorylase"/>
    <property type="match status" value="1"/>
</dbReference>
<evidence type="ECO:0000256" key="4">
    <source>
        <dbReference type="ARBA" id="ARBA00022679"/>
    </source>
</evidence>
<name>A0AAU2H2G2_9ACTN</name>
<accession>A0AAU2H2G2</accession>
<dbReference type="SUPFAM" id="SSF53448">
    <property type="entry name" value="Nucleotide-diphospho-sugar transferases"/>
    <property type="match status" value="1"/>
</dbReference>